<dbReference type="EMBL" id="LR877154">
    <property type="protein sequence ID" value="CAD2218034.1"/>
    <property type="molecule type" value="Genomic_DNA"/>
</dbReference>
<name>A0A7G2CGN4_9TRYP</name>
<keyword evidence="1" id="KW-1133">Transmembrane helix</keyword>
<proteinExistence type="predicted"/>
<feature type="transmembrane region" description="Helical" evidence="1">
    <location>
        <begin position="138"/>
        <end position="155"/>
    </location>
</feature>
<dbReference type="AlphaFoldDB" id="A0A7G2CGN4"/>
<organism evidence="2 3">
    <name type="scientific">Angomonas deanei</name>
    <dbReference type="NCBI Taxonomy" id="59799"/>
    <lineage>
        <taxon>Eukaryota</taxon>
        <taxon>Discoba</taxon>
        <taxon>Euglenozoa</taxon>
        <taxon>Kinetoplastea</taxon>
        <taxon>Metakinetoplastina</taxon>
        <taxon>Trypanosomatida</taxon>
        <taxon>Trypanosomatidae</taxon>
        <taxon>Strigomonadinae</taxon>
        <taxon>Angomonas</taxon>
    </lineage>
</organism>
<sequence length="234" mass="26320">MSMKYGSSIELPISDTAIDSIRFTYGSMVRLCLNSTVYYGSLAFLQECIGGKAGSAERQKQAAIRYVTCMSTEIGVSLLFAPIRFIAAYNTPRFLLDYMFNTVSDTLSILDLFRPGLFASYAITAFTSGSDDEMNFDFFVYQVPSVVVTIVKLIMRRKRLGKEKCRTKRVLGVLFARMLLRAVIPSYSIMIPTQGGELVVASIQLFLEQLCTSYLFRHTWPYEETTPTTIPADE</sequence>
<feature type="transmembrane region" description="Helical" evidence="1">
    <location>
        <begin position="66"/>
        <end position="89"/>
    </location>
</feature>
<keyword evidence="1" id="KW-0812">Transmembrane</keyword>
<gene>
    <name evidence="2" type="ORF">ADEAN_000552000</name>
</gene>
<accession>A0A7G2CGN4</accession>
<evidence type="ECO:0000313" key="3">
    <source>
        <dbReference type="Proteomes" id="UP000515908"/>
    </source>
</evidence>
<evidence type="ECO:0000256" key="1">
    <source>
        <dbReference type="SAM" id="Phobius"/>
    </source>
</evidence>
<dbReference type="VEuPathDB" id="TriTrypDB:ADEAN_000552000"/>
<evidence type="ECO:0000313" key="2">
    <source>
        <dbReference type="EMBL" id="CAD2218034.1"/>
    </source>
</evidence>
<keyword evidence="1" id="KW-0472">Membrane</keyword>
<protein>
    <submittedName>
        <fullName evidence="2">Uncharacterized protein</fullName>
    </submittedName>
</protein>
<reference evidence="2 3" key="1">
    <citation type="submission" date="2020-08" db="EMBL/GenBank/DDBJ databases">
        <authorList>
            <person name="Newling K."/>
            <person name="Davey J."/>
            <person name="Forrester S."/>
        </authorList>
    </citation>
    <scope>NUCLEOTIDE SEQUENCE [LARGE SCALE GENOMIC DNA]</scope>
    <source>
        <strain evidence="3">Crithidia deanei Carvalho (ATCC PRA-265)</strain>
    </source>
</reference>
<dbReference type="Proteomes" id="UP000515908">
    <property type="component" value="Chromosome 10"/>
</dbReference>
<dbReference type="OrthoDB" id="249945at2759"/>
<keyword evidence="3" id="KW-1185">Reference proteome</keyword>